<organism evidence="2 3">
    <name type="scientific">Catonella morbi ATCC 51271</name>
    <dbReference type="NCBI Taxonomy" id="592026"/>
    <lineage>
        <taxon>Bacteria</taxon>
        <taxon>Bacillati</taxon>
        <taxon>Bacillota</taxon>
        <taxon>Clostridia</taxon>
        <taxon>Lachnospirales</taxon>
        <taxon>Lachnospiraceae</taxon>
        <taxon>Catonella</taxon>
    </lineage>
</organism>
<dbReference type="eggNOG" id="ENOG502ZHA7">
    <property type="taxonomic scope" value="Bacteria"/>
</dbReference>
<name>V2Y0P9_9FIRM</name>
<feature type="transmembrane region" description="Helical" evidence="1">
    <location>
        <begin position="31"/>
        <end position="49"/>
    </location>
</feature>
<dbReference type="Proteomes" id="UP000018227">
    <property type="component" value="Unassembled WGS sequence"/>
</dbReference>
<evidence type="ECO:0000256" key="1">
    <source>
        <dbReference type="SAM" id="Phobius"/>
    </source>
</evidence>
<keyword evidence="3" id="KW-1185">Reference proteome</keyword>
<accession>V2Y0P9</accession>
<dbReference type="STRING" id="592026.GCWU0000282_003178"/>
<comment type="caution">
    <text evidence="2">The sequence shown here is derived from an EMBL/GenBank/DDBJ whole genome shotgun (WGS) entry which is preliminary data.</text>
</comment>
<gene>
    <name evidence="2" type="ORF">GCWU0000282_003178</name>
</gene>
<evidence type="ECO:0000313" key="3">
    <source>
        <dbReference type="Proteomes" id="UP000018227"/>
    </source>
</evidence>
<keyword evidence="1" id="KW-0812">Transmembrane</keyword>
<keyword evidence="1" id="KW-0472">Membrane</keyword>
<keyword evidence="1" id="KW-1133">Transmembrane helix</keyword>
<dbReference type="EMBL" id="ACIL03000021">
    <property type="protein sequence ID" value="ESL01617.1"/>
    <property type="molecule type" value="Genomic_DNA"/>
</dbReference>
<feature type="transmembrane region" description="Helical" evidence="1">
    <location>
        <begin position="55"/>
        <end position="74"/>
    </location>
</feature>
<proteinExistence type="predicted"/>
<protein>
    <submittedName>
        <fullName evidence="2">Uncharacterized protein</fullName>
    </submittedName>
</protein>
<evidence type="ECO:0000313" key="2">
    <source>
        <dbReference type="EMBL" id="ESL01617.1"/>
    </source>
</evidence>
<dbReference type="RefSeq" id="WP_023356016.1">
    <property type="nucleotide sequence ID" value="NZ_KI535371.1"/>
</dbReference>
<dbReference type="AlphaFoldDB" id="V2Y0P9"/>
<feature type="transmembrane region" description="Helical" evidence="1">
    <location>
        <begin position="142"/>
        <end position="159"/>
    </location>
</feature>
<feature type="transmembrane region" description="Helical" evidence="1">
    <location>
        <begin position="171"/>
        <end position="192"/>
    </location>
</feature>
<dbReference type="OrthoDB" id="3036047at2"/>
<dbReference type="HOGENOM" id="CLU_1228111_0_0_9"/>
<sequence length="225" mass="26150">MFNYLYKKYKVEVLKTSTWLSIKELKLYEKLSLVMVILGSILSGVFTLIKNDIGSYISLVMIIIGFVLIFLLRSRKKEQQRIMKEIIEPSANERMQKVVRLLVEFGIDILDEEHLNNLIEQAKKEQDAYDVWKGFKKSFSGMTTYILLPIITILISEFFKEVGWETLLVRAAVLLMICTCIVLITSAFALNFNDILNPDIKNLNYFIKDVEDVKIFKAKAKNFEK</sequence>
<reference evidence="2 3" key="1">
    <citation type="submission" date="2013-06" db="EMBL/GenBank/DDBJ databases">
        <authorList>
            <person name="Weinstock G."/>
            <person name="Sodergren E."/>
            <person name="Clifton S."/>
            <person name="Fulton L."/>
            <person name="Fulton B."/>
            <person name="Courtney L."/>
            <person name="Fronick C."/>
            <person name="Harrison M."/>
            <person name="Strong C."/>
            <person name="Farmer C."/>
            <person name="Delahaunty K."/>
            <person name="Markovic C."/>
            <person name="Hall O."/>
            <person name="Minx P."/>
            <person name="Tomlinson C."/>
            <person name="Mitreva M."/>
            <person name="Nelson J."/>
            <person name="Hou S."/>
            <person name="Wollam A."/>
            <person name="Pepin K.H."/>
            <person name="Johnson M."/>
            <person name="Bhonagiri V."/>
            <person name="Nash W.E."/>
            <person name="Warren W."/>
            <person name="Chinwalla A."/>
            <person name="Mardis E.R."/>
            <person name="Wilson R.K."/>
        </authorList>
    </citation>
    <scope>NUCLEOTIDE SEQUENCE [LARGE SCALE GENOMIC DNA]</scope>
    <source>
        <strain evidence="2 3">ATCC 51271</strain>
    </source>
</reference>